<dbReference type="InterPro" id="IPR014718">
    <property type="entry name" value="GH-type_carb-bd"/>
</dbReference>
<gene>
    <name evidence="6" type="ORF">BXT89_04500</name>
</gene>
<reference evidence="6 7" key="1">
    <citation type="submission" date="2017-01" db="EMBL/GenBank/DDBJ databases">
        <title>Draft genome sequence of Pseudomonas pachastrellae type strain CCUG 46540T from a deep sea.</title>
        <authorList>
            <person name="Gomila M."/>
            <person name="Mulet M."/>
            <person name="Lalucat J."/>
            <person name="Garcia-Valdes E."/>
        </authorList>
    </citation>
    <scope>NUCLEOTIDE SEQUENCE [LARGE SCALE GENOMIC DNA]</scope>
    <source>
        <strain evidence="6 7">CCUG 46540</strain>
    </source>
</reference>
<dbReference type="InterPro" id="IPR025532">
    <property type="entry name" value="G6P_1-epimerase"/>
</dbReference>
<comment type="caution">
    <text evidence="6">The sequence shown here is derived from an EMBL/GenBank/DDBJ whole genome shotgun (WGS) entry which is preliminary data.</text>
</comment>
<evidence type="ECO:0000256" key="4">
    <source>
        <dbReference type="PIRNR" id="PIRNR016020"/>
    </source>
</evidence>
<dbReference type="GO" id="GO:0030246">
    <property type="term" value="F:carbohydrate binding"/>
    <property type="evidence" value="ECO:0007669"/>
    <property type="project" value="UniProtKB-UniRule"/>
</dbReference>
<feature type="active site" evidence="5">
    <location>
        <position position="260"/>
    </location>
</feature>
<keyword evidence="7" id="KW-1185">Reference proteome</keyword>
<accession>A0A1S8DHV3</accession>
<name>A0A1S8DHV3_9GAMM</name>
<dbReference type="RefSeq" id="WP_083725133.1">
    <property type="nucleotide sequence ID" value="NZ_FOUD01000007.1"/>
</dbReference>
<dbReference type="InterPro" id="IPR011013">
    <property type="entry name" value="Gal_mutarotase_sf_dom"/>
</dbReference>
<comment type="catalytic activity">
    <reaction evidence="1">
        <text>alpha-D-glucose 6-phosphate = beta-D-glucose 6-phosphate</text>
        <dbReference type="Rhea" id="RHEA:16249"/>
        <dbReference type="ChEBI" id="CHEBI:58225"/>
        <dbReference type="ChEBI" id="CHEBI:58247"/>
        <dbReference type="EC" id="5.1.3.15"/>
    </reaction>
</comment>
<evidence type="ECO:0000256" key="3">
    <source>
        <dbReference type="ARBA" id="ARBA00023235"/>
    </source>
</evidence>
<dbReference type="PANTHER" id="PTHR11122:SF13">
    <property type="entry name" value="GLUCOSE-6-PHOSPHATE 1-EPIMERASE"/>
    <property type="match status" value="1"/>
</dbReference>
<dbReference type="Pfam" id="PF01263">
    <property type="entry name" value="Aldose_epim"/>
    <property type="match status" value="1"/>
</dbReference>
<dbReference type="GO" id="GO:0047938">
    <property type="term" value="F:glucose-6-phosphate 1-epimerase activity"/>
    <property type="evidence" value="ECO:0007669"/>
    <property type="project" value="UniProtKB-UniRule"/>
</dbReference>
<dbReference type="Gene3D" id="2.70.98.10">
    <property type="match status" value="1"/>
</dbReference>
<dbReference type="InterPro" id="IPR008183">
    <property type="entry name" value="Aldose_1/G6P_1-epimerase"/>
</dbReference>
<evidence type="ECO:0000313" key="6">
    <source>
        <dbReference type="EMBL" id="ONM44984.1"/>
    </source>
</evidence>
<sequence>MTSVPALPEGISLIHNTAGKAFVQVEHPSVTARIALEGAHLVSCIPSGQADLLWMSPSDPQAPGGVLRGGVPLCWPWFGNTRTGPAHGIARRSLWQLTGAERDEQSVRLKLELPAATQKAALPEASWALSLELRLGASLQMTLTSRNTGQGPQLLSQALHSYLPVAEITKVRVTGLDGATYLDQLTSSHQVQQGDLTIEREVDRIYLQHSQPIQLSDGQRTLEICRSGSASVVLWNPWQDKARKLDNFPADGYRTMLCIEAANAAADARTLQPGEEHTLSCSIRQI</sequence>
<dbReference type="SUPFAM" id="SSF74650">
    <property type="entry name" value="Galactose mutarotase-like"/>
    <property type="match status" value="1"/>
</dbReference>
<comment type="similarity">
    <text evidence="2 4">Belongs to the glucose-6-phosphate 1-epimerase family.</text>
</comment>
<proteinExistence type="inferred from homology"/>
<dbReference type="GO" id="GO:0005975">
    <property type="term" value="P:carbohydrate metabolic process"/>
    <property type="evidence" value="ECO:0007669"/>
    <property type="project" value="InterPro"/>
</dbReference>
<dbReference type="AlphaFoldDB" id="A0A1S8DHV3"/>
<dbReference type="EMBL" id="MUBC01000007">
    <property type="protein sequence ID" value="ONM44984.1"/>
    <property type="molecule type" value="Genomic_DNA"/>
</dbReference>
<dbReference type="STRING" id="254161.SAMN05216256_107152"/>
<dbReference type="Proteomes" id="UP000242847">
    <property type="component" value="Unassembled WGS sequence"/>
</dbReference>
<keyword evidence="3 4" id="KW-0413">Isomerase</keyword>
<evidence type="ECO:0000256" key="5">
    <source>
        <dbReference type="PIRSR" id="PIRSR016020-1"/>
    </source>
</evidence>
<dbReference type="EC" id="5.1.3.15" evidence="4"/>
<evidence type="ECO:0000256" key="1">
    <source>
        <dbReference type="ARBA" id="ARBA00001096"/>
    </source>
</evidence>
<organism evidence="6 7">
    <name type="scientific">Halopseudomonas pachastrellae</name>
    <dbReference type="NCBI Taxonomy" id="254161"/>
    <lineage>
        <taxon>Bacteria</taxon>
        <taxon>Pseudomonadati</taxon>
        <taxon>Pseudomonadota</taxon>
        <taxon>Gammaproteobacteria</taxon>
        <taxon>Pseudomonadales</taxon>
        <taxon>Pseudomonadaceae</taxon>
        <taxon>Halopseudomonas</taxon>
    </lineage>
</organism>
<dbReference type="OrthoDB" id="9790727at2"/>
<feature type="active site" evidence="5">
    <location>
        <position position="160"/>
    </location>
</feature>
<evidence type="ECO:0000313" key="7">
    <source>
        <dbReference type="Proteomes" id="UP000242847"/>
    </source>
</evidence>
<evidence type="ECO:0000256" key="2">
    <source>
        <dbReference type="ARBA" id="ARBA00005866"/>
    </source>
</evidence>
<dbReference type="CDD" id="cd09020">
    <property type="entry name" value="D-hex-6-P-epi_like"/>
    <property type="match status" value="1"/>
</dbReference>
<protein>
    <recommendedName>
        <fullName evidence="4">Putative glucose-6-phosphate 1-epimerase</fullName>
        <ecNumber evidence="4">5.1.3.15</ecNumber>
    </recommendedName>
</protein>
<dbReference type="PIRSF" id="PIRSF016020">
    <property type="entry name" value="PHexose_mutarotase"/>
    <property type="match status" value="1"/>
</dbReference>
<dbReference type="PANTHER" id="PTHR11122">
    <property type="entry name" value="APOSPORY-ASSOCIATED PROTEIN C-RELATED"/>
    <property type="match status" value="1"/>
</dbReference>